<sequence>METPEPTAGVPAHAADAGEDAEVADPVEMTVDEYADLLVDLWRGLADASSEFAANVTNSWWNALPIARPEGMNMAGMAAVMAARLAKLGPDGDPLEMLTMGMISYAQHSRDQALAELANVERQRQALHEQTVAETSTPPSCSDLESTRIEPGTKA</sequence>
<accession>A0A7K0D400</accession>
<dbReference type="Proteomes" id="UP000438448">
    <property type="component" value="Unassembled WGS sequence"/>
</dbReference>
<dbReference type="AlphaFoldDB" id="A0A7K0D400"/>
<evidence type="ECO:0000313" key="2">
    <source>
        <dbReference type="EMBL" id="MQY20450.1"/>
    </source>
</evidence>
<reference evidence="2 3" key="1">
    <citation type="submission" date="2019-10" db="EMBL/GenBank/DDBJ databases">
        <title>Nocardia macrotermitis sp. nov. and Nocardia aurantia sp. nov., isolated from the gut of fungus growing-termite Macrotermes natalensis.</title>
        <authorList>
            <person name="Benndorf R."/>
            <person name="Schwitalla J."/>
            <person name="Martin K."/>
            <person name="De Beer W."/>
            <person name="Kaster A.-K."/>
            <person name="Vollmers J."/>
            <person name="Poulsen M."/>
            <person name="Beemelmanns C."/>
        </authorList>
    </citation>
    <scope>NUCLEOTIDE SEQUENCE [LARGE SCALE GENOMIC DNA]</scope>
    <source>
        <strain evidence="2 3">RB20</strain>
    </source>
</reference>
<proteinExistence type="predicted"/>
<evidence type="ECO:0000313" key="3">
    <source>
        <dbReference type="Proteomes" id="UP000438448"/>
    </source>
</evidence>
<gene>
    <name evidence="2" type="ORF">NRB20_35550</name>
</gene>
<dbReference type="OrthoDB" id="4571171at2"/>
<dbReference type="EMBL" id="WEGK01000007">
    <property type="protein sequence ID" value="MQY20450.1"/>
    <property type="molecule type" value="Genomic_DNA"/>
</dbReference>
<name>A0A7K0D400_9NOCA</name>
<keyword evidence="3" id="KW-1185">Reference proteome</keyword>
<protein>
    <submittedName>
        <fullName evidence="2">Uncharacterized protein</fullName>
    </submittedName>
</protein>
<comment type="caution">
    <text evidence="2">The sequence shown here is derived from an EMBL/GenBank/DDBJ whole genome shotgun (WGS) entry which is preliminary data.</text>
</comment>
<feature type="compositionally biased region" description="Polar residues" evidence="1">
    <location>
        <begin position="132"/>
        <end position="144"/>
    </location>
</feature>
<feature type="region of interest" description="Disordered" evidence="1">
    <location>
        <begin position="1"/>
        <end position="21"/>
    </location>
</feature>
<feature type="region of interest" description="Disordered" evidence="1">
    <location>
        <begin position="126"/>
        <end position="155"/>
    </location>
</feature>
<evidence type="ECO:0000256" key="1">
    <source>
        <dbReference type="SAM" id="MobiDB-lite"/>
    </source>
</evidence>
<feature type="compositionally biased region" description="Basic and acidic residues" evidence="1">
    <location>
        <begin position="145"/>
        <end position="155"/>
    </location>
</feature>
<dbReference type="RefSeq" id="WP_153411229.1">
    <property type="nucleotide sequence ID" value="NZ_WEGK01000007.1"/>
</dbReference>
<organism evidence="2 3">
    <name type="scientific">Nocardia macrotermitis</name>
    <dbReference type="NCBI Taxonomy" id="2585198"/>
    <lineage>
        <taxon>Bacteria</taxon>
        <taxon>Bacillati</taxon>
        <taxon>Actinomycetota</taxon>
        <taxon>Actinomycetes</taxon>
        <taxon>Mycobacteriales</taxon>
        <taxon>Nocardiaceae</taxon>
        <taxon>Nocardia</taxon>
    </lineage>
</organism>